<sequence>MELRIPTLRKKTPRSPRPRRKPRSAVGSASLRASSLKNPLPGAAAGEGGVALRLRIQPAAPVSRAALRKKPGGCWGLGGTPQGRGQGRRGGASSALNRSPVPCKAPSAACQNLPVLPTGKPVLAPRQRFEVRGNIPPSKSKRDGGSKTPRRADLGPRREPGWGRLGDTGCPRIPGTGKQLKLGGGRSRRGAVWEIDAIDNGISQRDGEPRYALTTNLSARVGHLNPRWNDPDQDTEAGFKRAMELVGGEFMERLDYYHRAWLPARALVEEAIRRRFEVDASGEVLELPQGGCPWKEHVFSLEKELALPGALQLVLYPDRSGQWRVQSIPVGPHTFESRLPLPEQWRGVRDEALSQLTGIPGCVFVHASGFIGGNRTREGALEMARQTLAQRQGGEAQSS</sequence>
<reference evidence="3" key="2">
    <citation type="submission" date="2025-09" db="UniProtKB">
        <authorList>
            <consortium name="Ensembl"/>
        </authorList>
    </citation>
    <scope>IDENTIFICATION</scope>
</reference>
<dbReference type="Ensembl" id="ENSAOWT00000032257.1">
    <property type="protein sequence ID" value="ENSAOWP00000028468.1"/>
    <property type="gene ID" value="ENSAOWG00000019175.1"/>
</dbReference>
<evidence type="ECO:0000313" key="3">
    <source>
        <dbReference type="Ensembl" id="ENSAOWP00000028468.1"/>
    </source>
</evidence>
<evidence type="ECO:0000256" key="2">
    <source>
        <dbReference type="SAM" id="MobiDB-lite"/>
    </source>
</evidence>
<dbReference type="GO" id="GO:0005737">
    <property type="term" value="C:cytoplasm"/>
    <property type="evidence" value="ECO:0007669"/>
    <property type="project" value="TreeGrafter"/>
</dbReference>
<dbReference type="PANTHER" id="PTHR11215">
    <property type="entry name" value="METAL DEPENDENT HYDROLASE - RELATED"/>
    <property type="match status" value="1"/>
</dbReference>
<dbReference type="AlphaFoldDB" id="A0A8B9QMF3"/>
<proteinExistence type="inferred from homology"/>
<feature type="region of interest" description="Disordered" evidence="2">
    <location>
        <begin position="69"/>
        <end position="102"/>
    </location>
</feature>
<dbReference type="Pfam" id="PF03690">
    <property type="entry name" value="MYG1_exonuc"/>
    <property type="match status" value="1"/>
</dbReference>
<organism evidence="3 4">
    <name type="scientific">Apteryx owenii</name>
    <name type="common">Little spotted kiwi</name>
    <dbReference type="NCBI Taxonomy" id="8824"/>
    <lineage>
        <taxon>Eukaryota</taxon>
        <taxon>Metazoa</taxon>
        <taxon>Chordata</taxon>
        <taxon>Craniata</taxon>
        <taxon>Vertebrata</taxon>
        <taxon>Euteleostomi</taxon>
        <taxon>Archelosauria</taxon>
        <taxon>Archosauria</taxon>
        <taxon>Dinosauria</taxon>
        <taxon>Saurischia</taxon>
        <taxon>Theropoda</taxon>
        <taxon>Coelurosauria</taxon>
        <taxon>Aves</taxon>
        <taxon>Palaeognathae</taxon>
        <taxon>Apterygiformes</taxon>
        <taxon>Apterygidae</taxon>
        <taxon>Apteryx</taxon>
    </lineage>
</organism>
<feature type="compositionally biased region" description="Basic residues" evidence="2">
    <location>
        <begin position="7"/>
        <end position="23"/>
    </location>
</feature>
<dbReference type="InterPro" id="IPR003226">
    <property type="entry name" value="MYG1_exonuclease"/>
</dbReference>
<comment type="similarity">
    <text evidence="1">Belongs to the MYG1 family.</text>
</comment>
<protein>
    <submittedName>
        <fullName evidence="3">Chromosome 12 open reading frame 10</fullName>
    </submittedName>
</protein>
<feature type="region of interest" description="Disordered" evidence="2">
    <location>
        <begin position="125"/>
        <end position="185"/>
    </location>
</feature>
<name>A0A8B9QMF3_APTOW</name>
<dbReference type="Proteomes" id="UP000694424">
    <property type="component" value="Unplaced"/>
</dbReference>
<evidence type="ECO:0000313" key="4">
    <source>
        <dbReference type="Proteomes" id="UP000694424"/>
    </source>
</evidence>
<accession>A0A8B9QMF3</accession>
<keyword evidence="4" id="KW-1185">Reference proteome</keyword>
<dbReference type="PANTHER" id="PTHR11215:SF1">
    <property type="entry name" value="MYG1 EXONUCLEASE"/>
    <property type="match status" value="1"/>
</dbReference>
<feature type="region of interest" description="Disordered" evidence="2">
    <location>
        <begin position="1"/>
        <end position="45"/>
    </location>
</feature>
<feature type="compositionally biased region" description="Basic and acidic residues" evidence="2">
    <location>
        <begin position="140"/>
        <end position="161"/>
    </location>
</feature>
<reference evidence="3" key="1">
    <citation type="submission" date="2025-08" db="UniProtKB">
        <authorList>
            <consortium name="Ensembl"/>
        </authorList>
    </citation>
    <scope>IDENTIFICATION</scope>
</reference>
<feature type="compositionally biased region" description="Gly residues" evidence="2">
    <location>
        <begin position="73"/>
        <end position="90"/>
    </location>
</feature>
<dbReference type="GO" id="GO:0005634">
    <property type="term" value="C:nucleus"/>
    <property type="evidence" value="ECO:0007669"/>
    <property type="project" value="TreeGrafter"/>
</dbReference>
<evidence type="ECO:0000256" key="1">
    <source>
        <dbReference type="ARBA" id="ARBA00010105"/>
    </source>
</evidence>